<gene>
    <name evidence="2" type="ORF">COU15_00940</name>
</gene>
<protein>
    <submittedName>
        <fullName evidence="2">Uncharacterized protein</fullName>
    </submittedName>
</protein>
<organism evidence="2 3">
    <name type="scientific">Candidatus Kaiserbacteria bacterium CG10_big_fil_rev_8_21_14_0_10_45_20</name>
    <dbReference type="NCBI Taxonomy" id="1974607"/>
    <lineage>
        <taxon>Bacteria</taxon>
        <taxon>Candidatus Kaiseribacteriota</taxon>
    </lineage>
</organism>
<dbReference type="AlphaFoldDB" id="A0A2H0UG53"/>
<keyword evidence="1" id="KW-0472">Membrane</keyword>
<accession>A0A2H0UG53</accession>
<proteinExistence type="predicted"/>
<reference evidence="3" key="1">
    <citation type="submission" date="2017-09" db="EMBL/GenBank/DDBJ databases">
        <title>Depth-based differentiation of microbial function through sediment-hosted aquifers and enrichment of novel symbionts in the deep terrestrial subsurface.</title>
        <authorList>
            <person name="Probst A.J."/>
            <person name="Ladd B."/>
            <person name="Jarett J.K."/>
            <person name="Geller-Mcgrath D.E."/>
            <person name="Sieber C.M.K."/>
            <person name="Emerson J.B."/>
            <person name="Anantharaman K."/>
            <person name="Thomas B.C."/>
            <person name="Malmstrom R."/>
            <person name="Stieglmeier M."/>
            <person name="Klingl A."/>
            <person name="Woyke T."/>
            <person name="Ryan C.M."/>
            <person name="Banfield J.F."/>
        </authorList>
    </citation>
    <scope>NUCLEOTIDE SEQUENCE [LARGE SCALE GENOMIC DNA]</scope>
</reference>
<evidence type="ECO:0000313" key="3">
    <source>
        <dbReference type="Proteomes" id="UP000229315"/>
    </source>
</evidence>
<keyword evidence="1" id="KW-1133">Transmembrane helix</keyword>
<feature type="transmembrane region" description="Helical" evidence="1">
    <location>
        <begin position="47"/>
        <end position="65"/>
    </location>
</feature>
<dbReference type="EMBL" id="PFBH01000005">
    <property type="protein sequence ID" value="PIR85377.1"/>
    <property type="molecule type" value="Genomic_DNA"/>
</dbReference>
<evidence type="ECO:0000313" key="2">
    <source>
        <dbReference type="EMBL" id="PIR85377.1"/>
    </source>
</evidence>
<keyword evidence="1" id="KW-0812">Transmembrane</keyword>
<name>A0A2H0UG53_9BACT</name>
<comment type="caution">
    <text evidence="2">The sequence shown here is derived from an EMBL/GenBank/DDBJ whole genome shotgun (WGS) entry which is preliminary data.</text>
</comment>
<dbReference type="Proteomes" id="UP000229315">
    <property type="component" value="Unassembled WGS sequence"/>
</dbReference>
<sequence length="66" mass="7661">MLENIILTFEAVGTLLIAWAALRVHHRILNEHNISKTVFRIMRIEQRLGILGMILVFVGYVLNILY</sequence>
<feature type="transmembrane region" description="Helical" evidence="1">
    <location>
        <begin position="6"/>
        <end position="26"/>
    </location>
</feature>
<evidence type="ECO:0000256" key="1">
    <source>
        <dbReference type="SAM" id="Phobius"/>
    </source>
</evidence>